<evidence type="ECO:0000313" key="9">
    <source>
        <dbReference type="EMBL" id="SDP84872.1"/>
    </source>
</evidence>
<evidence type="ECO:0000256" key="1">
    <source>
        <dbReference type="ARBA" id="ARBA00004417"/>
    </source>
</evidence>
<protein>
    <submittedName>
        <fullName evidence="9">Microcin C transport system ATP-binding protein</fullName>
    </submittedName>
</protein>
<sequence length="562" mass="60009">MSTAPSSSPSAPPLLRVQDLRVAFGGKEVVHGVGFDIGAGEKLALVGESGSGKTITALSLLRLVADAEMSGRVLLQGRGGAPAQDLLALPEREIRGLRGGDIAMVFQEPMTALNPLMPVGRQIAEVLQLKQGLSRAQSAAQAVELLASTGVPEPARRARAYPHQLSGGQRQRAMIAMALASRPRLLLADEPTTALDVTLRGQILELLSDLQRQTGMAVLLITHDLNLVRRFADRVAVMERGVLVEQGTVAEVFAAPAHAYTRRLLGSVPRRDVIEDLVEDMGTDVARGEPPAASARGLRVAYATPLPGLRGWFRRGEFAAVKGADLVVHPGRTLGVVGESGSGKSTLAQALLGLLPFSGDLQIVGRAWELPVQRNSAANQALRRSVQVVFQDPFSSLSPRLTVEEIVGEGLQVHAPQDSGAGRRARVEAALADVGLTHAQFPGLLGRYPHEFSGGQRQRIAIARALILEPRLLVLDEPTSALDVTIQQQVLVLLQRLQKERGLSYLLITHDVAVIRAMAHDVLVMKDGDVVESGRMAQVLDAPRHPYTRRLVAAAREGGGTA</sequence>
<dbReference type="SMART" id="SM00382">
    <property type="entry name" value="AAA"/>
    <property type="match status" value="2"/>
</dbReference>
<accession>A0A1H0W2D7</accession>
<gene>
    <name evidence="9" type="ORF">SAMN04489708_13146</name>
</gene>
<dbReference type="InterPro" id="IPR003593">
    <property type="entry name" value="AAA+_ATPase"/>
</dbReference>
<dbReference type="InterPro" id="IPR013563">
    <property type="entry name" value="Oligopep_ABC_C"/>
</dbReference>
<reference evidence="10" key="1">
    <citation type="submission" date="2016-10" db="EMBL/GenBank/DDBJ databases">
        <authorList>
            <person name="Varghese N."/>
            <person name="Submissions S."/>
        </authorList>
    </citation>
    <scope>NUCLEOTIDE SEQUENCE [LARGE SCALE GENOMIC DNA]</scope>
    <source>
        <strain evidence="10">DSM 17101</strain>
    </source>
</reference>
<dbReference type="Pfam" id="PF00005">
    <property type="entry name" value="ABC_tran"/>
    <property type="match status" value="2"/>
</dbReference>
<dbReference type="InterPro" id="IPR050388">
    <property type="entry name" value="ABC_Ni/Peptide_Import"/>
</dbReference>
<evidence type="ECO:0000259" key="8">
    <source>
        <dbReference type="PROSITE" id="PS50893"/>
    </source>
</evidence>
<dbReference type="Proteomes" id="UP000199317">
    <property type="component" value="Unassembled WGS sequence"/>
</dbReference>
<comment type="similarity">
    <text evidence="2">Belongs to the ABC transporter superfamily.</text>
</comment>
<dbReference type="GO" id="GO:0005524">
    <property type="term" value="F:ATP binding"/>
    <property type="evidence" value="ECO:0007669"/>
    <property type="project" value="UniProtKB-KW"/>
</dbReference>
<dbReference type="InterPro" id="IPR017871">
    <property type="entry name" value="ABC_transporter-like_CS"/>
</dbReference>
<dbReference type="AlphaFoldDB" id="A0A1H0W2D7"/>
<dbReference type="NCBIfam" id="NF008453">
    <property type="entry name" value="PRK11308.1"/>
    <property type="match status" value="2"/>
</dbReference>
<feature type="domain" description="ABC transporter" evidence="8">
    <location>
        <begin position="298"/>
        <end position="552"/>
    </location>
</feature>
<keyword evidence="4" id="KW-1003">Cell membrane</keyword>
<evidence type="ECO:0000256" key="4">
    <source>
        <dbReference type="ARBA" id="ARBA00022475"/>
    </source>
</evidence>
<keyword evidence="3" id="KW-0813">Transport</keyword>
<evidence type="ECO:0000313" key="10">
    <source>
        <dbReference type="Proteomes" id="UP000199317"/>
    </source>
</evidence>
<evidence type="ECO:0000256" key="2">
    <source>
        <dbReference type="ARBA" id="ARBA00005417"/>
    </source>
</evidence>
<dbReference type="GO" id="GO:0015833">
    <property type="term" value="P:peptide transport"/>
    <property type="evidence" value="ECO:0007669"/>
    <property type="project" value="InterPro"/>
</dbReference>
<dbReference type="Pfam" id="PF08352">
    <property type="entry name" value="oligo_HPY"/>
    <property type="match status" value="2"/>
</dbReference>
<keyword evidence="7" id="KW-0472">Membrane</keyword>
<evidence type="ECO:0000256" key="5">
    <source>
        <dbReference type="ARBA" id="ARBA00022741"/>
    </source>
</evidence>
<dbReference type="GO" id="GO:0016887">
    <property type="term" value="F:ATP hydrolysis activity"/>
    <property type="evidence" value="ECO:0007669"/>
    <property type="project" value="InterPro"/>
</dbReference>
<dbReference type="PROSITE" id="PS00211">
    <property type="entry name" value="ABC_TRANSPORTER_1"/>
    <property type="match status" value="2"/>
</dbReference>
<keyword evidence="10" id="KW-1185">Reference proteome</keyword>
<dbReference type="Gene3D" id="3.40.50.300">
    <property type="entry name" value="P-loop containing nucleotide triphosphate hydrolases"/>
    <property type="match status" value="2"/>
</dbReference>
<dbReference type="InterPro" id="IPR027417">
    <property type="entry name" value="P-loop_NTPase"/>
</dbReference>
<keyword evidence="5" id="KW-0547">Nucleotide-binding</keyword>
<evidence type="ECO:0000256" key="6">
    <source>
        <dbReference type="ARBA" id="ARBA00022840"/>
    </source>
</evidence>
<dbReference type="OrthoDB" id="9802772at2"/>
<evidence type="ECO:0000256" key="7">
    <source>
        <dbReference type="ARBA" id="ARBA00023136"/>
    </source>
</evidence>
<organism evidence="9 10">
    <name type="scientific">Paracidovorax cattleyae</name>
    <dbReference type="NCBI Taxonomy" id="80868"/>
    <lineage>
        <taxon>Bacteria</taxon>
        <taxon>Pseudomonadati</taxon>
        <taxon>Pseudomonadota</taxon>
        <taxon>Betaproteobacteria</taxon>
        <taxon>Burkholderiales</taxon>
        <taxon>Comamonadaceae</taxon>
        <taxon>Paracidovorax</taxon>
    </lineage>
</organism>
<dbReference type="PROSITE" id="PS50893">
    <property type="entry name" value="ABC_TRANSPORTER_2"/>
    <property type="match status" value="2"/>
</dbReference>
<comment type="subcellular location">
    <subcellularLocation>
        <location evidence="1">Cell inner membrane</location>
        <topology evidence="1">Peripheral membrane protein</topology>
    </subcellularLocation>
</comment>
<dbReference type="SUPFAM" id="SSF52540">
    <property type="entry name" value="P-loop containing nucleoside triphosphate hydrolases"/>
    <property type="match status" value="2"/>
</dbReference>
<dbReference type="GO" id="GO:0005886">
    <property type="term" value="C:plasma membrane"/>
    <property type="evidence" value="ECO:0007669"/>
    <property type="project" value="UniProtKB-SubCell"/>
</dbReference>
<feature type="domain" description="ABC transporter" evidence="8">
    <location>
        <begin position="15"/>
        <end position="265"/>
    </location>
</feature>
<dbReference type="CDD" id="cd03257">
    <property type="entry name" value="ABC_NikE_OppD_transporters"/>
    <property type="match status" value="2"/>
</dbReference>
<keyword evidence="6 9" id="KW-0067">ATP-binding</keyword>
<dbReference type="EMBL" id="FNJL01000031">
    <property type="protein sequence ID" value="SDP84872.1"/>
    <property type="molecule type" value="Genomic_DNA"/>
</dbReference>
<dbReference type="FunFam" id="3.40.50.300:FF:000016">
    <property type="entry name" value="Oligopeptide ABC transporter ATP-binding component"/>
    <property type="match status" value="1"/>
</dbReference>
<dbReference type="InterPro" id="IPR003439">
    <property type="entry name" value="ABC_transporter-like_ATP-bd"/>
</dbReference>
<name>A0A1H0W2D7_9BURK</name>
<dbReference type="PANTHER" id="PTHR43297">
    <property type="entry name" value="OLIGOPEPTIDE TRANSPORT ATP-BINDING PROTEIN APPD"/>
    <property type="match status" value="1"/>
</dbReference>
<evidence type="ECO:0000256" key="3">
    <source>
        <dbReference type="ARBA" id="ARBA00022448"/>
    </source>
</evidence>
<dbReference type="PANTHER" id="PTHR43297:SF2">
    <property type="entry name" value="DIPEPTIDE TRANSPORT ATP-BINDING PROTEIN DPPD"/>
    <property type="match status" value="1"/>
</dbReference>
<dbReference type="RefSeq" id="WP_092838377.1">
    <property type="nucleotide sequence ID" value="NZ_CP028290.1"/>
</dbReference>
<proteinExistence type="inferred from homology"/>
<dbReference type="GO" id="GO:0055085">
    <property type="term" value="P:transmembrane transport"/>
    <property type="evidence" value="ECO:0007669"/>
    <property type="project" value="UniProtKB-ARBA"/>
</dbReference>